<organism evidence="1 2">
    <name type="scientific">Choiromyces venosus 120613-1</name>
    <dbReference type="NCBI Taxonomy" id="1336337"/>
    <lineage>
        <taxon>Eukaryota</taxon>
        <taxon>Fungi</taxon>
        <taxon>Dikarya</taxon>
        <taxon>Ascomycota</taxon>
        <taxon>Pezizomycotina</taxon>
        <taxon>Pezizomycetes</taxon>
        <taxon>Pezizales</taxon>
        <taxon>Tuberaceae</taxon>
        <taxon>Choiromyces</taxon>
    </lineage>
</organism>
<protein>
    <submittedName>
        <fullName evidence="1">Uncharacterized protein</fullName>
    </submittedName>
</protein>
<evidence type="ECO:0000313" key="2">
    <source>
        <dbReference type="Proteomes" id="UP000276215"/>
    </source>
</evidence>
<gene>
    <name evidence="1" type="ORF">L873DRAFT_1680129</name>
</gene>
<reference evidence="1 2" key="1">
    <citation type="journal article" date="2018" name="Nat. Ecol. Evol.">
        <title>Pezizomycetes genomes reveal the molecular basis of ectomycorrhizal truffle lifestyle.</title>
        <authorList>
            <person name="Murat C."/>
            <person name="Payen T."/>
            <person name="Noel B."/>
            <person name="Kuo A."/>
            <person name="Morin E."/>
            <person name="Chen J."/>
            <person name="Kohler A."/>
            <person name="Krizsan K."/>
            <person name="Balestrini R."/>
            <person name="Da Silva C."/>
            <person name="Montanini B."/>
            <person name="Hainaut M."/>
            <person name="Levati E."/>
            <person name="Barry K.W."/>
            <person name="Belfiori B."/>
            <person name="Cichocki N."/>
            <person name="Clum A."/>
            <person name="Dockter R.B."/>
            <person name="Fauchery L."/>
            <person name="Guy J."/>
            <person name="Iotti M."/>
            <person name="Le Tacon F."/>
            <person name="Lindquist E.A."/>
            <person name="Lipzen A."/>
            <person name="Malagnac F."/>
            <person name="Mello A."/>
            <person name="Molinier V."/>
            <person name="Miyauchi S."/>
            <person name="Poulain J."/>
            <person name="Riccioni C."/>
            <person name="Rubini A."/>
            <person name="Sitrit Y."/>
            <person name="Splivallo R."/>
            <person name="Traeger S."/>
            <person name="Wang M."/>
            <person name="Zifcakova L."/>
            <person name="Wipf D."/>
            <person name="Zambonelli A."/>
            <person name="Paolocci F."/>
            <person name="Nowrousian M."/>
            <person name="Ottonello S."/>
            <person name="Baldrian P."/>
            <person name="Spatafora J.W."/>
            <person name="Henrissat B."/>
            <person name="Nagy L.G."/>
            <person name="Aury J.M."/>
            <person name="Wincker P."/>
            <person name="Grigoriev I.V."/>
            <person name="Bonfante P."/>
            <person name="Martin F.M."/>
        </authorList>
    </citation>
    <scope>NUCLEOTIDE SEQUENCE [LARGE SCALE GENOMIC DNA]</scope>
    <source>
        <strain evidence="1 2">120613-1</strain>
    </source>
</reference>
<sequence>TTPSYPPIAAQCSGVFPHLVTVFGLTSPQAKSILTTPSRPSWAARCSGIWP</sequence>
<name>A0A3N4JU63_9PEZI</name>
<dbReference type="Proteomes" id="UP000276215">
    <property type="component" value="Unassembled WGS sequence"/>
</dbReference>
<keyword evidence="2" id="KW-1185">Reference proteome</keyword>
<dbReference type="AlphaFoldDB" id="A0A3N4JU63"/>
<accession>A0A3N4JU63</accession>
<dbReference type="EMBL" id="ML120379">
    <property type="protein sequence ID" value="RPB00569.1"/>
    <property type="molecule type" value="Genomic_DNA"/>
</dbReference>
<evidence type="ECO:0000313" key="1">
    <source>
        <dbReference type="EMBL" id="RPB00569.1"/>
    </source>
</evidence>
<proteinExistence type="predicted"/>
<feature type="non-terminal residue" evidence="1">
    <location>
        <position position="1"/>
    </location>
</feature>